<dbReference type="GO" id="GO:0006508">
    <property type="term" value="P:proteolysis"/>
    <property type="evidence" value="ECO:0007669"/>
    <property type="project" value="UniProtKB-KW"/>
</dbReference>
<keyword evidence="3 7" id="KW-0732">Signal</keyword>
<protein>
    <submittedName>
        <fullName evidence="10">Subtilisin-like protein</fullName>
    </submittedName>
</protein>
<keyword evidence="11" id="KW-1185">Reference proteome</keyword>
<dbReference type="PRINTS" id="PR00723">
    <property type="entry name" value="SUBTILISIN"/>
</dbReference>
<dbReference type="PANTHER" id="PTHR43806:SF13">
    <property type="entry name" value="SUBTILASE-TYPE PROTEINASE RRT12"/>
    <property type="match status" value="1"/>
</dbReference>
<dbReference type="InterPro" id="IPR034193">
    <property type="entry name" value="PCSK9_ProteinaseK-like"/>
</dbReference>
<evidence type="ECO:0000256" key="6">
    <source>
        <dbReference type="PROSITE-ProRule" id="PRU01240"/>
    </source>
</evidence>
<sequence>MHLFWFASTLCAILAEPISAVDKCLSNDSDVRNLTDRYVVTLKQKVNLTEHILHIESVTIGRTQGDNLRCEGVVRRYEMPGFKGYAGFFSKSIIDRLKENPEIDTIEPDQAWNMVLPPREPPRHRAGYSLSLISHRRIMINSNEYSYDPQAMTGTYAYVLGTGINIRHAEFEGRASLGYNAVNIGDQVSLDVNGEGTHIAGIIGSRTYGVVKGCHLIAVKAYHHPHWAVVSQVLDAYIWAANNMIDSRRTQKGVIMLPVTGRFSKALSKAINSAFRDGVSTVDCAGNKNKEISARPGESSYAITVSATDESRRRAQFANWGRGVNMYAPGTWIVSTTPRSKHATGVRSGTAQAAAHVAGLILYFKRLHTLPDAHGTKVYLLRQALDGVVQEPDGKRRPFAYNGSGR</sequence>
<keyword evidence="2" id="KW-0645">Protease</keyword>
<evidence type="ECO:0000313" key="11">
    <source>
        <dbReference type="Proteomes" id="UP000799439"/>
    </source>
</evidence>
<name>A0A9P4J3L9_9PEZI</name>
<feature type="domain" description="Peptidase S8/S53" evidence="8">
    <location>
        <begin position="159"/>
        <end position="369"/>
    </location>
</feature>
<feature type="chain" id="PRO_5040201922" evidence="7">
    <location>
        <begin position="21"/>
        <end position="406"/>
    </location>
</feature>
<dbReference type="Gene3D" id="3.30.70.80">
    <property type="entry name" value="Peptidase S8 propeptide/proteinase inhibitor I9"/>
    <property type="match status" value="1"/>
</dbReference>
<reference evidence="10" key="1">
    <citation type="journal article" date="2020" name="Stud. Mycol.">
        <title>101 Dothideomycetes genomes: a test case for predicting lifestyles and emergence of pathogens.</title>
        <authorList>
            <person name="Haridas S."/>
            <person name="Albert R."/>
            <person name="Binder M."/>
            <person name="Bloem J."/>
            <person name="Labutti K."/>
            <person name="Salamov A."/>
            <person name="Andreopoulos B."/>
            <person name="Baker S."/>
            <person name="Barry K."/>
            <person name="Bills G."/>
            <person name="Bluhm B."/>
            <person name="Cannon C."/>
            <person name="Castanera R."/>
            <person name="Culley D."/>
            <person name="Daum C."/>
            <person name="Ezra D."/>
            <person name="Gonzalez J."/>
            <person name="Henrissat B."/>
            <person name="Kuo A."/>
            <person name="Liang C."/>
            <person name="Lipzen A."/>
            <person name="Lutzoni F."/>
            <person name="Magnuson J."/>
            <person name="Mondo S."/>
            <person name="Nolan M."/>
            <person name="Ohm R."/>
            <person name="Pangilinan J."/>
            <person name="Park H.-J."/>
            <person name="Ramirez L."/>
            <person name="Alfaro M."/>
            <person name="Sun H."/>
            <person name="Tritt A."/>
            <person name="Yoshinaga Y."/>
            <person name="Zwiers L.-H."/>
            <person name="Turgeon B."/>
            <person name="Goodwin S."/>
            <person name="Spatafora J."/>
            <person name="Crous P."/>
            <person name="Grigoriev I."/>
        </authorList>
    </citation>
    <scope>NUCLEOTIDE SEQUENCE</scope>
    <source>
        <strain evidence="10">CBS 260.36</strain>
    </source>
</reference>
<dbReference type="CDD" id="cd04077">
    <property type="entry name" value="Peptidases_S8_PCSK9_ProteinaseK_like"/>
    <property type="match status" value="1"/>
</dbReference>
<dbReference type="InterPro" id="IPR010259">
    <property type="entry name" value="S8pro/Inhibitor_I9"/>
</dbReference>
<dbReference type="PROSITE" id="PS51892">
    <property type="entry name" value="SUBTILASE"/>
    <property type="match status" value="1"/>
</dbReference>
<dbReference type="Proteomes" id="UP000799439">
    <property type="component" value="Unassembled WGS sequence"/>
</dbReference>
<evidence type="ECO:0000259" key="8">
    <source>
        <dbReference type="Pfam" id="PF00082"/>
    </source>
</evidence>
<dbReference type="InterPro" id="IPR015500">
    <property type="entry name" value="Peptidase_S8_subtilisin-rel"/>
</dbReference>
<evidence type="ECO:0000256" key="4">
    <source>
        <dbReference type="ARBA" id="ARBA00022801"/>
    </source>
</evidence>
<dbReference type="InterPro" id="IPR050131">
    <property type="entry name" value="Peptidase_S8_subtilisin-like"/>
</dbReference>
<evidence type="ECO:0000256" key="5">
    <source>
        <dbReference type="ARBA" id="ARBA00022825"/>
    </source>
</evidence>
<keyword evidence="5" id="KW-0720">Serine protease</keyword>
<dbReference type="SUPFAM" id="SSF52743">
    <property type="entry name" value="Subtilisin-like"/>
    <property type="match status" value="1"/>
</dbReference>
<evidence type="ECO:0000259" key="9">
    <source>
        <dbReference type="Pfam" id="PF05922"/>
    </source>
</evidence>
<feature type="domain" description="Inhibitor I9" evidence="9">
    <location>
        <begin position="37"/>
        <end position="112"/>
    </location>
</feature>
<dbReference type="Pfam" id="PF05922">
    <property type="entry name" value="Inhibitor_I9"/>
    <property type="match status" value="1"/>
</dbReference>
<dbReference type="EMBL" id="ML996085">
    <property type="protein sequence ID" value="KAF2152852.1"/>
    <property type="molecule type" value="Genomic_DNA"/>
</dbReference>
<evidence type="ECO:0000313" key="10">
    <source>
        <dbReference type="EMBL" id="KAF2152852.1"/>
    </source>
</evidence>
<dbReference type="AlphaFoldDB" id="A0A9P4J3L9"/>
<evidence type="ECO:0000256" key="1">
    <source>
        <dbReference type="ARBA" id="ARBA00011073"/>
    </source>
</evidence>
<comment type="caution">
    <text evidence="6">Lacks conserved residue(s) required for the propagation of feature annotation.</text>
</comment>
<evidence type="ECO:0000256" key="7">
    <source>
        <dbReference type="SAM" id="SignalP"/>
    </source>
</evidence>
<dbReference type="PANTHER" id="PTHR43806">
    <property type="entry name" value="PEPTIDASE S8"/>
    <property type="match status" value="1"/>
</dbReference>
<proteinExistence type="inferred from homology"/>
<keyword evidence="4" id="KW-0378">Hydrolase</keyword>
<dbReference type="InterPro" id="IPR037045">
    <property type="entry name" value="S8pro/Inhibitor_I9_sf"/>
</dbReference>
<dbReference type="Pfam" id="PF00082">
    <property type="entry name" value="Peptidase_S8"/>
    <property type="match status" value="1"/>
</dbReference>
<organism evidence="10 11">
    <name type="scientific">Myriangium duriaei CBS 260.36</name>
    <dbReference type="NCBI Taxonomy" id="1168546"/>
    <lineage>
        <taxon>Eukaryota</taxon>
        <taxon>Fungi</taxon>
        <taxon>Dikarya</taxon>
        <taxon>Ascomycota</taxon>
        <taxon>Pezizomycotina</taxon>
        <taxon>Dothideomycetes</taxon>
        <taxon>Dothideomycetidae</taxon>
        <taxon>Myriangiales</taxon>
        <taxon>Myriangiaceae</taxon>
        <taxon>Myriangium</taxon>
    </lineage>
</organism>
<gene>
    <name evidence="10" type="ORF">K461DRAFT_305619</name>
</gene>
<evidence type="ECO:0000256" key="2">
    <source>
        <dbReference type="ARBA" id="ARBA00022670"/>
    </source>
</evidence>
<accession>A0A9P4J3L9</accession>
<dbReference type="Gene3D" id="3.40.50.200">
    <property type="entry name" value="Peptidase S8/S53 domain"/>
    <property type="match status" value="1"/>
</dbReference>
<dbReference type="InterPro" id="IPR000209">
    <property type="entry name" value="Peptidase_S8/S53_dom"/>
</dbReference>
<comment type="caution">
    <text evidence="10">The sequence shown here is derived from an EMBL/GenBank/DDBJ whole genome shotgun (WGS) entry which is preliminary data.</text>
</comment>
<dbReference type="InterPro" id="IPR036852">
    <property type="entry name" value="Peptidase_S8/S53_dom_sf"/>
</dbReference>
<feature type="signal peptide" evidence="7">
    <location>
        <begin position="1"/>
        <end position="20"/>
    </location>
</feature>
<comment type="similarity">
    <text evidence="1 6">Belongs to the peptidase S8 family.</text>
</comment>
<dbReference type="OrthoDB" id="206201at2759"/>
<dbReference type="GO" id="GO:0004252">
    <property type="term" value="F:serine-type endopeptidase activity"/>
    <property type="evidence" value="ECO:0007669"/>
    <property type="project" value="InterPro"/>
</dbReference>
<dbReference type="SUPFAM" id="SSF54897">
    <property type="entry name" value="Protease propeptides/inhibitors"/>
    <property type="match status" value="1"/>
</dbReference>
<evidence type="ECO:0000256" key="3">
    <source>
        <dbReference type="ARBA" id="ARBA00022729"/>
    </source>
</evidence>